<comment type="caution">
    <text evidence="1">The sequence shown here is derived from an EMBL/GenBank/DDBJ whole genome shotgun (WGS) entry which is preliminary data.</text>
</comment>
<dbReference type="Proteomes" id="UP001457197">
    <property type="component" value="Unassembled WGS sequence"/>
</dbReference>
<evidence type="ECO:0000313" key="2">
    <source>
        <dbReference type="Proteomes" id="UP001457197"/>
    </source>
</evidence>
<accession>A0ABV1AVF0</accession>
<sequence length="108" mass="11793">MEKKNDKKFNWKKAAVIGGIFAVGVAVGVAGDKAVIKLMVEKGYKTVLKEYRLHVDAVANDKDVVKKVFISITDKLTGKTFGTTWSPADAKEIGEFILQYAEEGLTNG</sequence>
<dbReference type="EMBL" id="JBBMEO010000003">
    <property type="protein sequence ID" value="MEQ2361306.1"/>
    <property type="molecule type" value="Genomic_DNA"/>
</dbReference>
<gene>
    <name evidence="1" type="ORF">WMO44_03965</name>
</gene>
<name>A0ABV1AVF0_9FIRM</name>
<reference evidence="1 2" key="1">
    <citation type="submission" date="2024-03" db="EMBL/GenBank/DDBJ databases">
        <title>Human intestinal bacterial collection.</title>
        <authorList>
            <person name="Pauvert C."/>
            <person name="Hitch T.C.A."/>
            <person name="Clavel T."/>
        </authorList>
    </citation>
    <scope>NUCLEOTIDE SEQUENCE [LARGE SCALE GENOMIC DNA]</scope>
    <source>
        <strain evidence="1 2">CLA-AA-H175</strain>
    </source>
</reference>
<proteinExistence type="predicted"/>
<protein>
    <submittedName>
        <fullName evidence="1">Uncharacterized protein</fullName>
    </submittedName>
</protein>
<keyword evidence="2" id="KW-1185">Reference proteome</keyword>
<evidence type="ECO:0000313" key="1">
    <source>
        <dbReference type="EMBL" id="MEQ2361306.1"/>
    </source>
</evidence>
<dbReference type="RefSeq" id="WP_349151814.1">
    <property type="nucleotide sequence ID" value="NZ_JBBMEO010000003.1"/>
</dbReference>
<organism evidence="1 2">
    <name type="scientific">Faecalibacterium tardum</name>
    <dbReference type="NCBI Taxonomy" id="3133156"/>
    <lineage>
        <taxon>Bacteria</taxon>
        <taxon>Bacillati</taxon>
        <taxon>Bacillota</taxon>
        <taxon>Clostridia</taxon>
        <taxon>Eubacteriales</taxon>
        <taxon>Oscillospiraceae</taxon>
        <taxon>Faecalibacterium</taxon>
    </lineage>
</organism>